<sequence length="257" mass="29841">MHSSKRLCESTLHTESWRFLDERLEAINARNKKSSKGSPNCEIDDLVRICDQAINHFELRQKTNALEKEVEGAHEDQEEAEIEQTEDIKQGKAREGWRFSLKRNSLLESKLNNEEEEDVFSEDADNLGNNTATPSVITWQPLRRVELSKRVPDCLLTEEEIAEQKVNQQKRNAARSILRHDVDKNVQSTYGTAWYMPPDKWQKKPEASEPTRQETPPARQSRISQVQNVNLTDLYITKEYKTYIKSTPGSRMPHYLT</sequence>
<proteinExistence type="predicted"/>
<gene>
    <name evidence="2" type="ORF">QSP1433_LOCUS5287</name>
</gene>
<dbReference type="AlphaFoldDB" id="A0A7S2WA16"/>
<feature type="compositionally biased region" description="Basic and acidic residues" evidence="1">
    <location>
        <begin position="200"/>
        <end position="212"/>
    </location>
</feature>
<protein>
    <submittedName>
        <fullName evidence="2">Uncharacterized protein</fullName>
    </submittedName>
</protein>
<evidence type="ECO:0000313" key="2">
    <source>
        <dbReference type="EMBL" id="CAD9676003.1"/>
    </source>
</evidence>
<dbReference type="EMBL" id="HBHK01008489">
    <property type="protein sequence ID" value="CAD9676003.1"/>
    <property type="molecule type" value="Transcribed_RNA"/>
</dbReference>
<reference evidence="2" key="1">
    <citation type="submission" date="2021-01" db="EMBL/GenBank/DDBJ databases">
        <authorList>
            <person name="Corre E."/>
            <person name="Pelletier E."/>
            <person name="Niang G."/>
            <person name="Scheremetjew M."/>
            <person name="Finn R."/>
            <person name="Kale V."/>
            <person name="Holt S."/>
            <person name="Cochrane G."/>
            <person name="Meng A."/>
            <person name="Brown T."/>
            <person name="Cohen L."/>
        </authorList>
    </citation>
    <scope>NUCLEOTIDE SEQUENCE</scope>
    <source>
        <strain evidence="2">NY070348D</strain>
    </source>
</reference>
<evidence type="ECO:0000256" key="1">
    <source>
        <dbReference type="SAM" id="MobiDB-lite"/>
    </source>
</evidence>
<name>A0A7S2WA16_9STRA</name>
<organism evidence="2">
    <name type="scientific">Mucochytrium quahogii</name>
    <dbReference type="NCBI Taxonomy" id="96639"/>
    <lineage>
        <taxon>Eukaryota</taxon>
        <taxon>Sar</taxon>
        <taxon>Stramenopiles</taxon>
        <taxon>Bigyra</taxon>
        <taxon>Labyrinthulomycetes</taxon>
        <taxon>Thraustochytrida</taxon>
        <taxon>Thraustochytriidae</taxon>
        <taxon>Mucochytrium</taxon>
    </lineage>
</organism>
<accession>A0A7S2WA16</accession>
<feature type="region of interest" description="Disordered" evidence="1">
    <location>
        <begin position="196"/>
        <end position="222"/>
    </location>
</feature>